<dbReference type="EMBL" id="PDXJ01000007">
    <property type="protein sequence ID" value="TND55569.1"/>
    <property type="molecule type" value="Genomic_DNA"/>
</dbReference>
<gene>
    <name evidence="1" type="ORF">CF123_06655</name>
</gene>
<proteinExistence type="predicted"/>
<sequence>MMAQPQSAQGCAVCGAPFDPLDETREPAKRAVCRGRRPLVTLGLSKVTRPSPKGGRNPFEGKALAQTKTAALGLRFFYWLNLLAPDANKANRP</sequence>
<evidence type="ECO:0000313" key="1">
    <source>
        <dbReference type="EMBL" id="TND55569.1"/>
    </source>
</evidence>
<reference evidence="1" key="2">
    <citation type="journal article" date="2019" name="PLoS ONE">
        <title>Identification and characterization of putative Aeromonas spp. T3SS effectors.</title>
        <authorList>
            <person name="Rangel L.T."/>
            <person name="Marden J."/>
            <person name="Colston S."/>
            <person name="Setubal J.C."/>
            <person name="Graf J."/>
            <person name="Gogarten J.P."/>
        </authorList>
    </citation>
    <scope>NUCLEOTIDE SEQUENCE</scope>
    <source>
        <strain evidence="1">BAQ071013-135</strain>
    </source>
</reference>
<accession>A0AAX2UXA7</accession>
<protein>
    <submittedName>
        <fullName evidence="1">Uncharacterized protein</fullName>
    </submittedName>
</protein>
<organism evidence="1 2">
    <name type="scientific">Aeromonas veronii</name>
    <dbReference type="NCBI Taxonomy" id="654"/>
    <lineage>
        <taxon>Bacteria</taxon>
        <taxon>Pseudomonadati</taxon>
        <taxon>Pseudomonadota</taxon>
        <taxon>Gammaproteobacteria</taxon>
        <taxon>Aeromonadales</taxon>
        <taxon>Aeromonadaceae</taxon>
        <taxon>Aeromonas</taxon>
    </lineage>
</organism>
<comment type="caution">
    <text evidence="1">The sequence shown here is derived from an EMBL/GenBank/DDBJ whole genome shotgun (WGS) entry which is preliminary data.</text>
</comment>
<reference evidence="1" key="1">
    <citation type="submission" date="2017-10" db="EMBL/GenBank/DDBJ databases">
        <authorList>
            <person name="Colston S.M."/>
            <person name="Graf J."/>
        </authorList>
    </citation>
    <scope>NUCLEOTIDE SEQUENCE</scope>
    <source>
        <strain evidence="1">BAQ071013-135</strain>
    </source>
</reference>
<name>A0AAX2UXA7_AERVE</name>
<dbReference type="AlphaFoldDB" id="A0AAX2UXA7"/>
<dbReference type="Proteomes" id="UP000796104">
    <property type="component" value="Unassembled WGS sequence"/>
</dbReference>
<evidence type="ECO:0000313" key="2">
    <source>
        <dbReference type="Proteomes" id="UP000796104"/>
    </source>
</evidence>